<comment type="subcellular location">
    <subcellularLocation>
        <location evidence="4">Mitochondrion</location>
    </subcellularLocation>
</comment>
<dbReference type="GO" id="GO:0004372">
    <property type="term" value="F:glycine hydroxymethyltransferase activity"/>
    <property type="evidence" value="ECO:0007669"/>
    <property type="project" value="UniProtKB-EC"/>
</dbReference>
<dbReference type="Pfam" id="PF00464">
    <property type="entry name" value="SHMT"/>
    <property type="match status" value="1"/>
</dbReference>
<dbReference type="GO" id="GO:0035999">
    <property type="term" value="P:tetrahydrofolate interconversion"/>
    <property type="evidence" value="ECO:0007669"/>
    <property type="project" value="UniProtKB-UniPathway"/>
</dbReference>
<reference evidence="15 16" key="1">
    <citation type="submission" date="2014-03" db="EMBL/GenBank/DDBJ databases">
        <title>The genome of Kluyveromyces dobzhanskii.</title>
        <authorList>
            <person name="Nystedt B."/>
            <person name="Astrom S."/>
        </authorList>
    </citation>
    <scope>NUCLEOTIDE SEQUENCE [LARGE SCALE GENOMIC DNA]</scope>
    <source>
        <strain evidence="15 16">CBS 2104</strain>
    </source>
</reference>
<dbReference type="InterPro" id="IPR039429">
    <property type="entry name" value="SHMT-like_dom"/>
</dbReference>
<comment type="catalytic activity">
    <reaction evidence="1 13">
        <text>(6R)-5,10-methylene-5,6,7,8-tetrahydrofolate + glycine + H2O = (6S)-5,6,7,8-tetrahydrofolate + L-serine</text>
        <dbReference type="Rhea" id="RHEA:15481"/>
        <dbReference type="ChEBI" id="CHEBI:15377"/>
        <dbReference type="ChEBI" id="CHEBI:15636"/>
        <dbReference type="ChEBI" id="CHEBI:33384"/>
        <dbReference type="ChEBI" id="CHEBI:57305"/>
        <dbReference type="ChEBI" id="CHEBI:57453"/>
        <dbReference type="EC" id="2.1.2.1"/>
    </reaction>
</comment>
<dbReference type="GO" id="GO:0030170">
    <property type="term" value="F:pyridoxal phosphate binding"/>
    <property type="evidence" value="ECO:0007669"/>
    <property type="project" value="InterPro"/>
</dbReference>
<keyword evidence="8 13" id="KW-0808">Transferase</keyword>
<comment type="pathway">
    <text evidence="5 13">One-carbon metabolism; tetrahydrofolate interconversion.</text>
</comment>
<evidence type="ECO:0000256" key="11">
    <source>
        <dbReference type="ARBA" id="ARBA00023128"/>
    </source>
</evidence>
<dbReference type="EMBL" id="CCBQ010000044">
    <property type="protein sequence ID" value="CDO95260.1"/>
    <property type="molecule type" value="Genomic_DNA"/>
</dbReference>
<evidence type="ECO:0000256" key="2">
    <source>
        <dbReference type="ARBA" id="ARBA00001933"/>
    </source>
</evidence>
<dbReference type="PANTHER" id="PTHR11680">
    <property type="entry name" value="SERINE HYDROXYMETHYLTRANSFERASE"/>
    <property type="match status" value="1"/>
</dbReference>
<keyword evidence="16" id="KW-1185">Reference proteome</keyword>
<dbReference type="OrthoDB" id="10265628at2759"/>
<proteinExistence type="inferred from homology"/>
<name>A0A0A8LAT4_9SACH</name>
<keyword evidence="11" id="KW-0496">Mitochondrion</keyword>
<keyword evidence="7 13" id="KW-0554">One-carbon metabolism</keyword>
<dbReference type="PIRSF" id="PIRSF000412">
    <property type="entry name" value="SHMT"/>
    <property type="match status" value="1"/>
</dbReference>
<evidence type="ECO:0000256" key="10">
    <source>
        <dbReference type="ARBA" id="ARBA00022946"/>
    </source>
</evidence>
<dbReference type="SUPFAM" id="SSF53383">
    <property type="entry name" value="PLP-dependent transferases"/>
    <property type="match status" value="1"/>
</dbReference>
<evidence type="ECO:0000256" key="9">
    <source>
        <dbReference type="ARBA" id="ARBA00022898"/>
    </source>
</evidence>
<dbReference type="InterPro" id="IPR049943">
    <property type="entry name" value="Ser_HO-MeTrfase-like"/>
</dbReference>
<dbReference type="InterPro" id="IPR015422">
    <property type="entry name" value="PyrdxlP-dep_Trfase_small"/>
</dbReference>
<evidence type="ECO:0000256" key="6">
    <source>
        <dbReference type="ARBA" id="ARBA00006376"/>
    </source>
</evidence>
<evidence type="ECO:0000259" key="14">
    <source>
        <dbReference type="Pfam" id="PF00464"/>
    </source>
</evidence>
<organism evidence="15 16">
    <name type="scientific">Kluyveromyces dobzhanskii CBS 2104</name>
    <dbReference type="NCBI Taxonomy" id="1427455"/>
    <lineage>
        <taxon>Eukaryota</taxon>
        <taxon>Fungi</taxon>
        <taxon>Dikarya</taxon>
        <taxon>Ascomycota</taxon>
        <taxon>Saccharomycotina</taxon>
        <taxon>Saccharomycetes</taxon>
        <taxon>Saccharomycetales</taxon>
        <taxon>Saccharomycetaceae</taxon>
        <taxon>Kluyveromyces</taxon>
    </lineage>
</organism>
<evidence type="ECO:0000256" key="4">
    <source>
        <dbReference type="ARBA" id="ARBA00004173"/>
    </source>
</evidence>
<evidence type="ECO:0000256" key="1">
    <source>
        <dbReference type="ARBA" id="ARBA00001528"/>
    </source>
</evidence>
<dbReference type="Gene3D" id="3.40.640.10">
    <property type="entry name" value="Type I PLP-dependent aspartate aminotransferase-like (Major domain)"/>
    <property type="match status" value="1"/>
</dbReference>
<evidence type="ECO:0000256" key="8">
    <source>
        <dbReference type="ARBA" id="ARBA00022679"/>
    </source>
</evidence>
<dbReference type="FunFam" id="3.40.640.10:FF:000097">
    <property type="entry name" value="Serine hydroxymethyltransferase"/>
    <property type="match status" value="1"/>
</dbReference>
<dbReference type="HAMAP" id="MF_00051">
    <property type="entry name" value="SHMT"/>
    <property type="match status" value="1"/>
</dbReference>
<evidence type="ECO:0000256" key="5">
    <source>
        <dbReference type="ARBA" id="ARBA00004777"/>
    </source>
</evidence>
<keyword evidence="10" id="KW-0809">Transit peptide</keyword>
<comment type="cofactor">
    <cofactor evidence="2 12 13">
        <name>pyridoxal 5'-phosphate</name>
        <dbReference type="ChEBI" id="CHEBI:597326"/>
    </cofactor>
</comment>
<dbReference type="PROSITE" id="PS00096">
    <property type="entry name" value="SHMT"/>
    <property type="match status" value="1"/>
</dbReference>
<dbReference type="EC" id="2.1.2.1" evidence="13"/>
<dbReference type="UniPathway" id="UPA00193"/>
<comment type="function">
    <text evidence="3 13">Interconversion of serine and glycine.</text>
</comment>
<dbReference type="InterPro" id="IPR015424">
    <property type="entry name" value="PyrdxlP-dep_Trfase"/>
</dbReference>
<accession>A0A0A8LAT4</accession>
<dbReference type="AlphaFoldDB" id="A0A0A8LAT4"/>
<evidence type="ECO:0000256" key="12">
    <source>
        <dbReference type="PIRSR" id="PIRSR000412-50"/>
    </source>
</evidence>
<dbReference type="GO" id="GO:0019264">
    <property type="term" value="P:glycine biosynthetic process from serine"/>
    <property type="evidence" value="ECO:0007669"/>
    <property type="project" value="InterPro"/>
</dbReference>
<feature type="modified residue" description="N6-(pyridoxal phosphate)lysine" evidence="12">
    <location>
        <position position="269"/>
    </location>
</feature>
<dbReference type="CDD" id="cd00378">
    <property type="entry name" value="SHMT"/>
    <property type="match status" value="1"/>
</dbReference>
<dbReference type="Proteomes" id="UP000031516">
    <property type="component" value="Unassembled WGS sequence"/>
</dbReference>
<evidence type="ECO:0000256" key="3">
    <source>
        <dbReference type="ARBA" id="ARBA00002224"/>
    </source>
</evidence>
<comment type="caution">
    <text evidence="15">The sequence shown here is derived from an EMBL/GenBank/DDBJ whole genome shotgun (WGS) entry which is preliminary data.</text>
</comment>
<dbReference type="InterPro" id="IPR015421">
    <property type="entry name" value="PyrdxlP-dep_Trfase_major"/>
</dbReference>
<keyword evidence="9 12" id="KW-0663">Pyridoxal phosphate</keyword>
<sequence>MLSRSARCSKNVLFSARRSLASTVGTSANQVLISKHVQEIDPEMHDILTKERQRQKHSITLIPSENFTSKSVMDLLGSEMQNKYSEGYPGERYYGGNEFIDMAESLCQKRALDLYNLDPELWGVNVQPLSGAPANLYAYSAVMEANDRLMGLDLPHGGHLSHGYQLPSGTKISYISKYFQTMPYHVDQQTGVIDYDALSKTSKLFRPKVIVAGASAYSRVLDYKRFKEIADACGAYLMSDMAHISGLVAAGVTRSPFQYSDIVTTTTHKSLRGPRGAMIFYRKGVRKVTKKGKEVLYDLDKKINFSVFPGHQGGPHNHTISALAVALKQAATPEFKEYQTAVVENARIFGEELMKRGFELVSGGTDTHLILINLSNLGIDGARLETLLENINIAANKNTIPGDKSALFPSGLRVGTPAMTTRGFGTQEFTQVASYIDQAVKLAIGIKSQESADAKDARSKLASFKQICKESPQVKQLAEDVHQWVGQFPVPGEL</sequence>
<dbReference type="InterPro" id="IPR001085">
    <property type="entry name" value="Ser_HO-MeTrfase"/>
</dbReference>
<feature type="domain" description="Serine hydroxymethyltransferase-like" evidence="14">
    <location>
        <begin position="38"/>
        <end position="436"/>
    </location>
</feature>
<evidence type="ECO:0000313" key="16">
    <source>
        <dbReference type="Proteomes" id="UP000031516"/>
    </source>
</evidence>
<evidence type="ECO:0000313" key="15">
    <source>
        <dbReference type="EMBL" id="CDO95260.1"/>
    </source>
</evidence>
<comment type="similarity">
    <text evidence="6 13">Belongs to the SHMT family.</text>
</comment>
<evidence type="ECO:0000256" key="13">
    <source>
        <dbReference type="RuleBase" id="RU000585"/>
    </source>
</evidence>
<evidence type="ECO:0000256" key="7">
    <source>
        <dbReference type="ARBA" id="ARBA00022563"/>
    </source>
</evidence>
<dbReference type="Gene3D" id="3.90.1150.10">
    <property type="entry name" value="Aspartate Aminotransferase, domain 1"/>
    <property type="match status" value="1"/>
</dbReference>
<gene>
    <name evidence="15" type="ORF">KLDO_g3507</name>
</gene>
<dbReference type="NCBIfam" id="NF000586">
    <property type="entry name" value="PRK00011.1"/>
    <property type="match status" value="1"/>
</dbReference>
<dbReference type="PANTHER" id="PTHR11680:SF57">
    <property type="entry name" value="SERINE HYDROXYMETHYLTRANSFERASE, MITOCHONDRIAL"/>
    <property type="match status" value="1"/>
</dbReference>
<dbReference type="GO" id="GO:0005739">
    <property type="term" value="C:mitochondrion"/>
    <property type="evidence" value="ECO:0007669"/>
    <property type="project" value="UniProtKB-SubCell"/>
</dbReference>
<protein>
    <recommendedName>
        <fullName evidence="13">Serine hydroxymethyltransferase</fullName>
        <ecNumber evidence="13">2.1.2.1</ecNumber>
    </recommendedName>
</protein>
<dbReference type="InterPro" id="IPR019798">
    <property type="entry name" value="Ser_HO-MeTrfase_PLP_BS"/>
</dbReference>